<sequence>MKKNITVVLILFSLAIYSQNILNIDNLKVKFKVKEYTLNTEGIYDFNKTIEIYNIFINPNKLFLISVLPNFEKKDSWKKIDYNSISDKILTETRLENKILDWLNDNTPDKKTFEYKIIKKRGEDYYMAEVCLAEAFNIYEYSFPIISTYGTINIADSKVSIVQMKEMFEKLRPKQEFPLDINDDYRIKMLDNGYALRNYLSREYTIKGSKAYQFWTLDGWWTQDGYNKHRGIDRFVYIPEKGIVGGSYDFYFAYKPKLMYNNHVELPIPLKKLWQNIINEKVMIAEELK</sequence>
<organism evidence="1 2">
    <name type="scientific">Elizabethkingia miricola</name>
    <name type="common">Chryseobacterium miricola</name>
    <dbReference type="NCBI Taxonomy" id="172045"/>
    <lineage>
        <taxon>Bacteria</taxon>
        <taxon>Pseudomonadati</taxon>
        <taxon>Bacteroidota</taxon>
        <taxon>Flavobacteriia</taxon>
        <taxon>Flavobacteriales</taxon>
        <taxon>Weeksellaceae</taxon>
        <taxon>Elizabethkingia</taxon>
    </lineage>
</organism>
<name>A0ABD5B4Z2_ELIMR</name>
<evidence type="ECO:0008006" key="3">
    <source>
        <dbReference type="Google" id="ProtNLM"/>
    </source>
</evidence>
<reference evidence="1 2" key="1">
    <citation type="submission" date="2023-06" db="EMBL/GenBank/DDBJ databases">
        <title>Nosocomial Elizabethkingia miricola genome.</title>
        <authorList>
            <person name="Morgado S."/>
            <person name="Fonseca E."/>
            <person name="Freitas F."/>
            <person name="Vicente A.C."/>
        </authorList>
    </citation>
    <scope>NUCLEOTIDE SEQUENCE [LARGE SCALE GENOMIC DNA]</scope>
    <source>
        <strain evidence="1 2">EM15</strain>
    </source>
</reference>
<dbReference type="RefSeq" id="WP_309046530.1">
    <property type="nucleotide sequence ID" value="NZ_JAUCQJ010000003.1"/>
</dbReference>
<evidence type="ECO:0000313" key="1">
    <source>
        <dbReference type="EMBL" id="MDQ8749000.1"/>
    </source>
</evidence>
<accession>A0ABD5B4Z2</accession>
<protein>
    <recommendedName>
        <fullName evidence="3">DUF4412 domain-containing protein</fullName>
    </recommendedName>
</protein>
<dbReference type="AlphaFoldDB" id="A0ABD5B4Z2"/>
<dbReference type="Proteomes" id="UP001239265">
    <property type="component" value="Unassembled WGS sequence"/>
</dbReference>
<dbReference type="EMBL" id="JAUCQJ010000003">
    <property type="protein sequence ID" value="MDQ8749000.1"/>
    <property type="molecule type" value="Genomic_DNA"/>
</dbReference>
<gene>
    <name evidence="1" type="ORF">QT385_10155</name>
</gene>
<proteinExistence type="predicted"/>
<comment type="caution">
    <text evidence="1">The sequence shown here is derived from an EMBL/GenBank/DDBJ whole genome shotgun (WGS) entry which is preliminary data.</text>
</comment>
<evidence type="ECO:0000313" key="2">
    <source>
        <dbReference type="Proteomes" id="UP001239265"/>
    </source>
</evidence>